<reference evidence="2" key="1">
    <citation type="submission" date="2021-02" db="EMBL/GenBank/DDBJ databases">
        <authorList>
            <person name="Nowell W R."/>
        </authorList>
    </citation>
    <scope>NUCLEOTIDE SEQUENCE</scope>
    <source>
        <strain evidence="2">Ploen Becks lab</strain>
    </source>
</reference>
<protein>
    <submittedName>
        <fullName evidence="2">Uncharacterized protein</fullName>
    </submittedName>
</protein>
<sequence>MKFLKTLIILHLALSTWAYDFYHKSKCPDLKPMDNFNIEKLVGKWHLKMMSYVTDDQLVSETCYENKHSIINKDTLKMEIISDQSNGSVFNEIRKIDNARPGVFIGEEEATLYGFFGNSYQKKIPDVLTVLHIDDELLFGYVCRQLDHFWYSEAEYYFYISIRNRNFDSFSKLIPIFQKLKSIPEDLNRIQVLKNDLTCNK</sequence>
<organism evidence="2 3">
    <name type="scientific">Brachionus calyciflorus</name>
    <dbReference type="NCBI Taxonomy" id="104777"/>
    <lineage>
        <taxon>Eukaryota</taxon>
        <taxon>Metazoa</taxon>
        <taxon>Spiralia</taxon>
        <taxon>Gnathifera</taxon>
        <taxon>Rotifera</taxon>
        <taxon>Eurotatoria</taxon>
        <taxon>Monogononta</taxon>
        <taxon>Pseudotrocha</taxon>
        <taxon>Ploima</taxon>
        <taxon>Brachionidae</taxon>
        <taxon>Brachionus</taxon>
    </lineage>
</organism>
<name>A0A813YJ79_9BILA</name>
<keyword evidence="3" id="KW-1185">Reference proteome</keyword>
<feature type="chain" id="PRO_5032869580" evidence="1">
    <location>
        <begin position="19"/>
        <end position="201"/>
    </location>
</feature>
<dbReference type="Proteomes" id="UP000663879">
    <property type="component" value="Unassembled WGS sequence"/>
</dbReference>
<dbReference type="InterPro" id="IPR012674">
    <property type="entry name" value="Calycin"/>
</dbReference>
<dbReference type="OrthoDB" id="565904at2759"/>
<feature type="signal peptide" evidence="1">
    <location>
        <begin position="1"/>
        <end position="18"/>
    </location>
</feature>
<keyword evidence="1" id="KW-0732">Signal</keyword>
<dbReference type="Gene3D" id="2.40.128.20">
    <property type="match status" value="1"/>
</dbReference>
<comment type="caution">
    <text evidence="2">The sequence shown here is derived from an EMBL/GenBank/DDBJ whole genome shotgun (WGS) entry which is preliminary data.</text>
</comment>
<evidence type="ECO:0000256" key="1">
    <source>
        <dbReference type="SAM" id="SignalP"/>
    </source>
</evidence>
<dbReference type="GO" id="GO:0008289">
    <property type="term" value="F:lipid binding"/>
    <property type="evidence" value="ECO:0007669"/>
    <property type="project" value="UniProtKB-KW"/>
</dbReference>
<gene>
    <name evidence="2" type="ORF">OXX778_LOCUS10631</name>
</gene>
<dbReference type="SUPFAM" id="SSF50814">
    <property type="entry name" value="Lipocalins"/>
    <property type="match status" value="1"/>
</dbReference>
<accession>A0A813YJ79</accession>
<dbReference type="EMBL" id="CAJNOC010001708">
    <property type="protein sequence ID" value="CAF0885332.1"/>
    <property type="molecule type" value="Genomic_DNA"/>
</dbReference>
<dbReference type="AlphaFoldDB" id="A0A813YJ79"/>
<proteinExistence type="predicted"/>
<evidence type="ECO:0000313" key="2">
    <source>
        <dbReference type="EMBL" id="CAF0885332.1"/>
    </source>
</evidence>
<evidence type="ECO:0000313" key="3">
    <source>
        <dbReference type="Proteomes" id="UP000663879"/>
    </source>
</evidence>